<organism evidence="1 2">
    <name type="scientific">Brassica cretica</name>
    <name type="common">Mustard</name>
    <dbReference type="NCBI Taxonomy" id="69181"/>
    <lineage>
        <taxon>Eukaryota</taxon>
        <taxon>Viridiplantae</taxon>
        <taxon>Streptophyta</taxon>
        <taxon>Embryophyta</taxon>
        <taxon>Tracheophyta</taxon>
        <taxon>Spermatophyta</taxon>
        <taxon>Magnoliopsida</taxon>
        <taxon>eudicotyledons</taxon>
        <taxon>Gunneridae</taxon>
        <taxon>Pentapetalae</taxon>
        <taxon>rosids</taxon>
        <taxon>malvids</taxon>
        <taxon>Brassicales</taxon>
        <taxon>Brassicaceae</taxon>
        <taxon>Brassiceae</taxon>
        <taxon>Brassica</taxon>
    </lineage>
</organism>
<dbReference type="Proteomes" id="UP000712600">
    <property type="component" value="Unassembled WGS sequence"/>
</dbReference>
<dbReference type="AlphaFoldDB" id="A0A8S9RQ47"/>
<gene>
    <name evidence="1" type="ORF">F2Q69_00026547</name>
</gene>
<name>A0A8S9RQ47_BRACR</name>
<protein>
    <submittedName>
        <fullName evidence="1">Uncharacterized protein</fullName>
    </submittedName>
</protein>
<reference evidence="1" key="1">
    <citation type="submission" date="2019-12" db="EMBL/GenBank/DDBJ databases">
        <title>Genome sequencing and annotation of Brassica cretica.</title>
        <authorList>
            <person name="Studholme D.J."/>
            <person name="Sarris P."/>
        </authorList>
    </citation>
    <scope>NUCLEOTIDE SEQUENCE</scope>
    <source>
        <strain evidence="1">PFS-109/04</strain>
        <tissue evidence="1">Leaf</tissue>
    </source>
</reference>
<comment type="caution">
    <text evidence="1">The sequence shown here is derived from an EMBL/GenBank/DDBJ whole genome shotgun (WGS) entry which is preliminary data.</text>
</comment>
<sequence>MGFNTEIVQQREDQFEHDKLSPMGSNLMLPENKFNRIRQSFVSATDFKATALDQAAEAKRALQVNSAKVNELSKEI</sequence>
<dbReference type="EMBL" id="QGKX02000088">
    <property type="protein sequence ID" value="KAF3583325.1"/>
    <property type="molecule type" value="Genomic_DNA"/>
</dbReference>
<evidence type="ECO:0000313" key="2">
    <source>
        <dbReference type="Proteomes" id="UP000712600"/>
    </source>
</evidence>
<accession>A0A8S9RQ47</accession>
<proteinExistence type="predicted"/>
<evidence type="ECO:0000313" key="1">
    <source>
        <dbReference type="EMBL" id="KAF3583325.1"/>
    </source>
</evidence>